<dbReference type="EMBL" id="SRRT01000013">
    <property type="protein sequence ID" value="TGN72245.1"/>
    <property type="molecule type" value="Genomic_DNA"/>
</dbReference>
<dbReference type="AlphaFoldDB" id="A0A4Z1CU42"/>
<accession>A0A4Z1CU42</accession>
<name>A0A4Z1CU42_9ACTN</name>
<proteinExistence type="predicted"/>
<dbReference type="GeneID" id="95451883"/>
<keyword evidence="2" id="KW-1185">Reference proteome</keyword>
<gene>
    <name evidence="1" type="ORF">E5083_30390</name>
</gene>
<sequence>MADGETALKFQLIVEDEAALDRDRALVAFLKARIAERAKVAEEEEERLLAGVNRSLLEFEEKFEHPHRDDDRRSFFAGQIQALGWSLRCAAAAFSAHPDFREDFRP</sequence>
<comment type="caution">
    <text evidence="1">The sequence shown here is derived from an EMBL/GenBank/DDBJ whole genome shotgun (WGS) entry which is preliminary data.</text>
</comment>
<dbReference type="RefSeq" id="WP_135788891.1">
    <property type="nucleotide sequence ID" value="NZ_SRRT01000013.1"/>
</dbReference>
<organism evidence="1 2">
    <name type="scientific">Streptomyces bauhiniae</name>
    <dbReference type="NCBI Taxonomy" id="2340725"/>
    <lineage>
        <taxon>Bacteria</taxon>
        <taxon>Bacillati</taxon>
        <taxon>Actinomycetota</taxon>
        <taxon>Actinomycetes</taxon>
        <taxon>Kitasatosporales</taxon>
        <taxon>Streptomycetaceae</taxon>
        <taxon>Streptomyces</taxon>
    </lineage>
</organism>
<reference evidence="1 2" key="1">
    <citation type="submission" date="2019-04" db="EMBL/GenBank/DDBJ databases">
        <title>Streptomyces sp. nov. Bv016 isolated from bark of Buahinia variegata.</title>
        <authorList>
            <person name="Kanchanasin P."/>
            <person name="Tanasupawat S."/>
            <person name="Yuki M."/>
            <person name="Kudo T."/>
        </authorList>
    </citation>
    <scope>NUCLEOTIDE SEQUENCE [LARGE SCALE GENOMIC DNA]</scope>
    <source>
        <strain evidence="1 2">Bv016</strain>
    </source>
</reference>
<evidence type="ECO:0000313" key="2">
    <source>
        <dbReference type="Proteomes" id="UP000298159"/>
    </source>
</evidence>
<evidence type="ECO:0000313" key="1">
    <source>
        <dbReference type="EMBL" id="TGN72245.1"/>
    </source>
</evidence>
<dbReference type="Proteomes" id="UP000298159">
    <property type="component" value="Unassembled WGS sequence"/>
</dbReference>
<protein>
    <submittedName>
        <fullName evidence="1">Uncharacterized protein</fullName>
    </submittedName>
</protein>